<reference evidence="3" key="1">
    <citation type="journal article" date="2019" name="Int. J. Syst. Evol. Microbiol.">
        <title>The Global Catalogue of Microorganisms (GCM) 10K type strain sequencing project: providing services to taxonomists for standard genome sequencing and annotation.</title>
        <authorList>
            <consortium name="The Broad Institute Genomics Platform"/>
            <consortium name="The Broad Institute Genome Sequencing Center for Infectious Disease"/>
            <person name="Wu L."/>
            <person name="Ma J."/>
        </authorList>
    </citation>
    <scope>NUCLEOTIDE SEQUENCE [LARGE SCALE GENOMIC DNA]</scope>
    <source>
        <strain evidence="3">JCM 17441</strain>
    </source>
</reference>
<accession>A0ABP8DQ42</accession>
<feature type="region of interest" description="Disordered" evidence="1">
    <location>
        <begin position="28"/>
        <end position="49"/>
    </location>
</feature>
<comment type="caution">
    <text evidence="2">The sequence shown here is derived from an EMBL/GenBank/DDBJ whole genome shotgun (WGS) entry which is preliminary data.</text>
</comment>
<organism evidence="2 3">
    <name type="scientific">Dactylosporangium darangshiense</name>
    <dbReference type="NCBI Taxonomy" id="579108"/>
    <lineage>
        <taxon>Bacteria</taxon>
        <taxon>Bacillati</taxon>
        <taxon>Actinomycetota</taxon>
        <taxon>Actinomycetes</taxon>
        <taxon>Micromonosporales</taxon>
        <taxon>Micromonosporaceae</taxon>
        <taxon>Dactylosporangium</taxon>
    </lineage>
</organism>
<keyword evidence="3" id="KW-1185">Reference proteome</keyword>
<proteinExistence type="predicted"/>
<dbReference type="EMBL" id="BAABAT010000046">
    <property type="protein sequence ID" value="GAA4261476.1"/>
    <property type="molecule type" value="Genomic_DNA"/>
</dbReference>
<name>A0ABP8DQ42_9ACTN</name>
<evidence type="ECO:0000313" key="3">
    <source>
        <dbReference type="Proteomes" id="UP001500620"/>
    </source>
</evidence>
<sequence length="111" mass="11169">MVGAAGGGRTGAVAGLRRLQAGGGEEGLTLGVDVPAPGDYQPQALPAPSRTAEVDGYTVTLAGDLVPGSSSRLTLSVSRHGTPVTDLEPYLGAYGHLVTLRDGDLAYCTCT</sequence>
<dbReference type="Proteomes" id="UP001500620">
    <property type="component" value="Unassembled WGS sequence"/>
</dbReference>
<evidence type="ECO:0000256" key="1">
    <source>
        <dbReference type="SAM" id="MobiDB-lite"/>
    </source>
</evidence>
<protein>
    <submittedName>
        <fullName evidence="2">Uncharacterized protein</fullName>
    </submittedName>
</protein>
<evidence type="ECO:0000313" key="2">
    <source>
        <dbReference type="EMBL" id="GAA4261476.1"/>
    </source>
</evidence>
<gene>
    <name evidence="2" type="ORF">GCM10022255_094210</name>
</gene>